<evidence type="ECO:0000256" key="1">
    <source>
        <dbReference type="SAM" id="MobiDB-lite"/>
    </source>
</evidence>
<feature type="region of interest" description="Disordered" evidence="1">
    <location>
        <begin position="1"/>
        <end position="34"/>
    </location>
</feature>
<reference evidence="2" key="1">
    <citation type="submission" date="2014-09" db="EMBL/GenBank/DDBJ databases">
        <authorList>
            <person name="Magalhaes I.L.F."/>
            <person name="Oliveira U."/>
            <person name="Santos F.R."/>
            <person name="Vidigal T.H.D.A."/>
            <person name="Brescovit A.D."/>
            <person name="Santos A.J."/>
        </authorList>
    </citation>
    <scope>NUCLEOTIDE SEQUENCE</scope>
    <source>
        <tissue evidence="2">Shoot tissue taken approximately 20 cm above the soil surface</tissue>
    </source>
</reference>
<evidence type="ECO:0000313" key="2">
    <source>
        <dbReference type="EMBL" id="JAD28865.1"/>
    </source>
</evidence>
<sequence length="34" mass="4137">MMPWSHPMSNHGQMLENKRRKKPRCLNSGSRYDY</sequence>
<dbReference type="AlphaFoldDB" id="A0A0A8YWI9"/>
<accession>A0A0A8YWI9</accession>
<proteinExistence type="predicted"/>
<organism evidence="2">
    <name type="scientific">Arundo donax</name>
    <name type="common">Giant reed</name>
    <name type="synonym">Donax arundinaceus</name>
    <dbReference type="NCBI Taxonomy" id="35708"/>
    <lineage>
        <taxon>Eukaryota</taxon>
        <taxon>Viridiplantae</taxon>
        <taxon>Streptophyta</taxon>
        <taxon>Embryophyta</taxon>
        <taxon>Tracheophyta</taxon>
        <taxon>Spermatophyta</taxon>
        <taxon>Magnoliopsida</taxon>
        <taxon>Liliopsida</taxon>
        <taxon>Poales</taxon>
        <taxon>Poaceae</taxon>
        <taxon>PACMAD clade</taxon>
        <taxon>Arundinoideae</taxon>
        <taxon>Arundineae</taxon>
        <taxon>Arundo</taxon>
    </lineage>
</organism>
<name>A0A0A8YWI9_ARUDO</name>
<reference evidence="2" key="2">
    <citation type="journal article" date="2015" name="Data Brief">
        <title>Shoot transcriptome of the giant reed, Arundo donax.</title>
        <authorList>
            <person name="Barrero R.A."/>
            <person name="Guerrero F.D."/>
            <person name="Moolhuijzen P."/>
            <person name="Goolsby J.A."/>
            <person name="Tidwell J."/>
            <person name="Bellgard S.E."/>
            <person name="Bellgard M.I."/>
        </authorList>
    </citation>
    <scope>NUCLEOTIDE SEQUENCE</scope>
    <source>
        <tissue evidence="2">Shoot tissue taken approximately 20 cm above the soil surface</tissue>
    </source>
</reference>
<protein>
    <submittedName>
        <fullName evidence="2">Uncharacterized protein</fullName>
    </submittedName>
</protein>
<dbReference type="EMBL" id="GBRH01269030">
    <property type="protein sequence ID" value="JAD28865.1"/>
    <property type="molecule type" value="Transcribed_RNA"/>
</dbReference>